<sequence>MIRTKILESRIPKYFWGEALKCSAYELNRRPTAALPRRKTPPGIWNRRNDLNKLRIFGCRAWYTILPKGNKLDPKEGKAVMVGYTGGGYRLWLPDKQMVIKSRDARFNESTLYKTCIENSKEESVSKPTQAVLQEEENKNVSDDEESIQEQITDSDDEPDEN</sequence>
<dbReference type="Proteomes" id="UP000625711">
    <property type="component" value="Unassembled WGS sequence"/>
</dbReference>
<accession>A0A834ICP5</accession>
<name>A0A834ICP5_RHYFE</name>
<reference evidence="3" key="1">
    <citation type="submission" date="2020-08" db="EMBL/GenBank/DDBJ databases">
        <title>Genome sequencing and assembly of the red palm weevil Rhynchophorus ferrugineus.</title>
        <authorList>
            <person name="Dias G.B."/>
            <person name="Bergman C.M."/>
            <person name="Manee M."/>
        </authorList>
    </citation>
    <scope>NUCLEOTIDE SEQUENCE</scope>
    <source>
        <strain evidence="3">AA-2017</strain>
        <tissue evidence="3">Whole larva</tissue>
    </source>
</reference>
<protein>
    <recommendedName>
        <fullName evidence="2">Retroviral polymerase SH3-like domain-containing protein</fullName>
    </recommendedName>
</protein>
<dbReference type="OrthoDB" id="6775211at2759"/>
<proteinExistence type="predicted"/>
<keyword evidence="4" id="KW-1185">Reference proteome</keyword>
<dbReference type="Pfam" id="PF25597">
    <property type="entry name" value="SH3_retrovirus"/>
    <property type="match status" value="1"/>
</dbReference>
<feature type="region of interest" description="Disordered" evidence="1">
    <location>
        <begin position="119"/>
        <end position="162"/>
    </location>
</feature>
<dbReference type="AlphaFoldDB" id="A0A834ICP5"/>
<organism evidence="3 4">
    <name type="scientific">Rhynchophorus ferrugineus</name>
    <name type="common">Red palm weevil</name>
    <name type="synonym">Curculio ferrugineus</name>
    <dbReference type="NCBI Taxonomy" id="354439"/>
    <lineage>
        <taxon>Eukaryota</taxon>
        <taxon>Metazoa</taxon>
        <taxon>Ecdysozoa</taxon>
        <taxon>Arthropoda</taxon>
        <taxon>Hexapoda</taxon>
        <taxon>Insecta</taxon>
        <taxon>Pterygota</taxon>
        <taxon>Neoptera</taxon>
        <taxon>Endopterygota</taxon>
        <taxon>Coleoptera</taxon>
        <taxon>Polyphaga</taxon>
        <taxon>Cucujiformia</taxon>
        <taxon>Curculionidae</taxon>
        <taxon>Dryophthorinae</taxon>
        <taxon>Rhynchophorus</taxon>
    </lineage>
</organism>
<feature type="domain" description="Retroviral polymerase SH3-like" evidence="2">
    <location>
        <begin position="59"/>
        <end position="117"/>
    </location>
</feature>
<dbReference type="EMBL" id="JAACXV010009661">
    <property type="protein sequence ID" value="KAF7275605.1"/>
    <property type="molecule type" value="Genomic_DNA"/>
</dbReference>
<evidence type="ECO:0000256" key="1">
    <source>
        <dbReference type="SAM" id="MobiDB-lite"/>
    </source>
</evidence>
<evidence type="ECO:0000313" key="4">
    <source>
        <dbReference type="Proteomes" id="UP000625711"/>
    </source>
</evidence>
<evidence type="ECO:0000259" key="2">
    <source>
        <dbReference type="Pfam" id="PF25597"/>
    </source>
</evidence>
<dbReference type="InterPro" id="IPR057670">
    <property type="entry name" value="SH3_retrovirus"/>
</dbReference>
<evidence type="ECO:0000313" key="3">
    <source>
        <dbReference type="EMBL" id="KAF7275605.1"/>
    </source>
</evidence>
<comment type="caution">
    <text evidence="3">The sequence shown here is derived from an EMBL/GenBank/DDBJ whole genome shotgun (WGS) entry which is preliminary data.</text>
</comment>
<feature type="compositionally biased region" description="Acidic residues" evidence="1">
    <location>
        <begin position="143"/>
        <end position="162"/>
    </location>
</feature>
<gene>
    <name evidence="3" type="ORF">GWI33_011506</name>
</gene>